<dbReference type="InterPro" id="IPR050812">
    <property type="entry name" value="Preph/Arog_dehydrog"/>
</dbReference>
<dbReference type="NCBIfam" id="NF005107">
    <property type="entry name" value="PRK06545.1-5"/>
    <property type="match status" value="1"/>
</dbReference>
<keyword evidence="7" id="KW-0520">NAD</keyword>
<feature type="domain" description="Prephenate/arogenate dehydrogenase" evidence="10">
    <location>
        <begin position="6"/>
        <end position="294"/>
    </location>
</feature>
<reference evidence="12" key="1">
    <citation type="submission" date="2019-12" db="EMBL/GenBank/DDBJ databases">
        <title>Epidemiological and comparative genomic analysis of Bacillus anthracis isolated from northern Vietnam.</title>
        <authorList>
            <person name="Hoang T.T.H."/>
            <person name="Dang D.A."/>
            <person name="Pham M.H."/>
            <person name="Luong M.H."/>
            <person name="Tran N.D."/>
            <person name="Nguyen T.H."/>
            <person name="Nguyen T.T."/>
            <person name="Inoue S."/>
            <person name="Morikawa S."/>
            <person name="Okutani A."/>
        </authorList>
    </citation>
    <scope>NUCLEOTIDE SEQUENCE</scope>
    <source>
        <strain evidence="12">DB</strain>
    </source>
</reference>
<dbReference type="UniPathway" id="UPA00122">
    <property type="reaction ID" value="UER00961"/>
</dbReference>
<feature type="domain" description="ACT" evidence="11">
    <location>
        <begin position="299"/>
        <end position="369"/>
    </location>
</feature>
<dbReference type="PROSITE" id="PS51671">
    <property type="entry name" value="ACT"/>
    <property type="match status" value="1"/>
</dbReference>
<dbReference type="PANTHER" id="PTHR21363:SF0">
    <property type="entry name" value="PREPHENATE DEHYDROGENASE [NADP(+)]"/>
    <property type="match status" value="1"/>
</dbReference>
<evidence type="ECO:0000256" key="5">
    <source>
        <dbReference type="ARBA" id="ARBA00022498"/>
    </source>
</evidence>
<dbReference type="Gene3D" id="1.10.3660.10">
    <property type="entry name" value="6-phosphogluconate dehydrogenase C-terminal like domain"/>
    <property type="match status" value="1"/>
</dbReference>
<dbReference type="Pfam" id="PF22629">
    <property type="entry name" value="ACT_AHAS_ss"/>
    <property type="match status" value="1"/>
</dbReference>
<proteinExistence type="inferred from homology"/>
<dbReference type="GO" id="GO:0070403">
    <property type="term" value="F:NAD+ binding"/>
    <property type="evidence" value="ECO:0007669"/>
    <property type="project" value="InterPro"/>
</dbReference>
<dbReference type="SUPFAM" id="SSF55021">
    <property type="entry name" value="ACT-like"/>
    <property type="match status" value="1"/>
</dbReference>
<dbReference type="GO" id="GO:0006571">
    <property type="term" value="P:tyrosine biosynthetic process"/>
    <property type="evidence" value="ECO:0007669"/>
    <property type="project" value="UniProtKB-UniPathway"/>
</dbReference>
<dbReference type="InterPro" id="IPR003099">
    <property type="entry name" value="Prephen_DH"/>
</dbReference>
<keyword evidence="5" id="KW-0827">Tyrosine biosynthesis</keyword>
<accession>A0A640L7A3</accession>
<dbReference type="GO" id="GO:0008977">
    <property type="term" value="F:prephenate dehydrogenase (NAD+) activity"/>
    <property type="evidence" value="ECO:0007669"/>
    <property type="project" value="UniProtKB-EC"/>
</dbReference>
<dbReference type="AlphaFoldDB" id="A0A640L7A3"/>
<dbReference type="Gene3D" id="3.40.50.720">
    <property type="entry name" value="NAD(P)-binding Rossmann-like Domain"/>
    <property type="match status" value="1"/>
</dbReference>
<dbReference type="InterPro" id="IPR002912">
    <property type="entry name" value="ACT_dom"/>
</dbReference>
<evidence type="ECO:0000256" key="7">
    <source>
        <dbReference type="ARBA" id="ARBA00023027"/>
    </source>
</evidence>
<dbReference type="SUPFAM" id="SSF48179">
    <property type="entry name" value="6-phosphogluconate dehydrogenase C-terminal domain-like"/>
    <property type="match status" value="1"/>
</dbReference>
<dbReference type="InterPro" id="IPR045865">
    <property type="entry name" value="ACT-like_dom_sf"/>
</dbReference>
<gene>
    <name evidence="12" type="primary">tyrA</name>
    <name evidence="12" type="ORF">DB1_09060</name>
</gene>
<dbReference type="SUPFAM" id="SSF51735">
    <property type="entry name" value="NAD(P)-binding Rossmann-fold domains"/>
    <property type="match status" value="1"/>
</dbReference>
<evidence type="ECO:0000256" key="6">
    <source>
        <dbReference type="ARBA" id="ARBA00023002"/>
    </source>
</evidence>
<evidence type="ECO:0000259" key="11">
    <source>
        <dbReference type="PROSITE" id="PS51671"/>
    </source>
</evidence>
<evidence type="ECO:0000259" key="10">
    <source>
        <dbReference type="PROSITE" id="PS51176"/>
    </source>
</evidence>
<sequence>MRQMRKKVVLIGTGLIGGSLALAIKKDHDVTITGYDIFQEQVERAKELHVVDEIAVDLQHACEEAHLIVFASPVEETKKLLHKLASFHLREDVIVTDVGSTKGSIMNEAEALFSKEISFIGGHPMAGSHKTGVESAKAHLFENAFYILTPMHHVPNEHVEELKDWLKGTGSHFLVLNTEEHDYVTGIVSHFPHLIAAGLVKQVEKHAGDNPLIHQLAAGGFKDITRIASSSPKMWSDIVKQNREHLMVLLKEWISEMEDLYDTVSSGDAGEIQNYFADAKEYRDSLPVRKRGAIPAYHDLYVDVLDKVGALAHVTSILAREEISITNLQILEAREGLLGVLRISFQREEDRMKAKLALGEEKYQTYETI</sequence>
<evidence type="ECO:0000313" key="12">
    <source>
        <dbReference type="EMBL" id="GET97335.1"/>
    </source>
</evidence>
<dbReference type="GO" id="GO:0004665">
    <property type="term" value="F:prephenate dehydrogenase (NADP+) activity"/>
    <property type="evidence" value="ECO:0007669"/>
    <property type="project" value="InterPro"/>
</dbReference>
<dbReference type="InterPro" id="IPR008927">
    <property type="entry name" value="6-PGluconate_DH-like_C_sf"/>
</dbReference>
<dbReference type="Pfam" id="PF02153">
    <property type="entry name" value="PDH_N"/>
    <property type="match status" value="1"/>
</dbReference>
<keyword evidence="8" id="KW-0028">Amino-acid biosynthesis</keyword>
<organism evidence="12">
    <name type="scientific">Bacillus anthracis</name>
    <name type="common">anthrax bacterium</name>
    <dbReference type="NCBI Taxonomy" id="1392"/>
    <lineage>
        <taxon>Bacteria</taxon>
        <taxon>Bacillati</taxon>
        <taxon>Bacillota</taxon>
        <taxon>Bacilli</taxon>
        <taxon>Bacillales</taxon>
        <taxon>Bacillaceae</taxon>
        <taxon>Bacillus</taxon>
        <taxon>Bacillus cereus group</taxon>
    </lineage>
</organism>
<evidence type="ECO:0000256" key="4">
    <source>
        <dbReference type="ARBA" id="ARBA00016891"/>
    </source>
</evidence>
<dbReference type="InterPro" id="IPR046826">
    <property type="entry name" value="PDH_N"/>
</dbReference>
<evidence type="ECO:0000256" key="9">
    <source>
        <dbReference type="ARBA" id="ARBA00049260"/>
    </source>
</evidence>
<comment type="catalytic activity">
    <reaction evidence="9">
        <text>prephenate + NAD(+) = 3-(4-hydroxyphenyl)pyruvate + CO2 + NADH</text>
        <dbReference type="Rhea" id="RHEA:13869"/>
        <dbReference type="ChEBI" id="CHEBI:16526"/>
        <dbReference type="ChEBI" id="CHEBI:29934"/>
        <dbReference type="ChEBI" id="CHEBI:36242"/>
        <dbReference type="ChEBI" id="CHEBI:57540"/>
        <dbReference type="ChEBI" id="CHEBI:57945"/>
        <dbReference type="EC" id="1.3.1.12"/>
    </reaction>
</comment>
<dbReference type="Pfam" id="PF20463">
    <property type="entry name" value="PDH_C"/>
    <property type="match status" value="1"/>
</dbReference>
<evidence type="ECO:0000256" key="3">
    <source>
        <dbReference type="ARBA" id="ARBA00012068"/>
    </source>
</evidence>
<evidence type="ECO:0000256" key="8">
    <source>
        <dbReference type="ARBA" id="ARBA00023141"/>
    </source>
</evidence>
<dbReference type="FunFam" id="3.40.50.720:FF:000208">
    <property type="entry name" value="Prephenate dehydrogenase"/>
    <property type="match status" value="1"/>
</dbReference>
<name>A0A640L7A3_BACAN</name>
<comment type="similarity">
    <text evidence="2">Belongs to the prephenate/arogenate dehydrogenase family.</text>
</comment>
<reference evidence="12" key="2">
    <citation type="submission" date="2019-12" db="EMBL/GenBank/DDBJ databases">
        <authorList>
            <person name="Hoang T.H.H."/>
            <person name="Okutani A."/>
        </authorList>
    </citation>
    <scope>NUCLEOTIDE SEQUENCE</scope>
    <source>
        <strain evidence="12">DB</strain>
    </source>
</reference>
<dbReference type="PROSITE" id="PS51176">
    <property type="entry name" value="PDH_ADH"/>
    <property type="match status" value="1"/>
</dbReference>
<protein>
    <recommendedName>
        <fullName evidence="4">Prephenate dehydrogenase</fullName>
        <ecNumber evidence="3">1.3.1.12</ecNumber>
    </recommendedName>
</protein>
<keyword evidence="6" id="KW-0560">Oxidoreductase</keyword>
<evidence type="ECO:0000256" key="1">
    <source>
        <dbReference type="ARBA" id="ARBA00005067"/>
    </source>
</evidence>
<dbReference type="InterPro" id="IPR036291">
    <property type="entry name" value="NAD(P)-bd_dom_sf"/>
</dbReference>
<keyword evidence="8" id="KW-0057">Aromatic amino acid biosynthesis</keyword>
<dbReference type="PANTHER" id="PTHR21363">
    <property type="entry name" value="PREPHENATE DEHYDROGENASE"/>
    <property type="match status" value="1"/>
</dbReference>
<evidence type="ECO:0000256" key="2">
    <source>
        <dbReference type="ARBA" id="ARBA00007964"/>
    </source>
</evidence>
<comment type="pathway">
    <text evidence="1">Amino-acid biosynthesis; L-tyrosine biosynthesis; (4-hydroxyphenyl)pyruvate from prephenate (NAD(+) route): step 1/1.</text>
</comment>
<comment type="caution">
    <text evidence="12">The sequence shown here is derived from an EMBL/GenBank/DDBJ whole genome shotgun (WGS) entry which is preliminary data.</text>
</comment>
<dbReference type="EC" id="1.3.1.12" evidence="3"/>
<dbReference type="EMBL" id="BLEU01000001">
    <property type="protein sequence ID" value="GET97335.1"/>
    <property type="molecule type" value="Genomic_DNA"/>
</dbReference>
<dbReference type="InterPro" id="IPR046825">
    <property type="entry name" value="PDH_C"/>
</dbReference>
<dbReference type="CDD" id="cd04909">
    <property type="entry name" value="ACT_PDH-BS"/>
    <property type="match status" value="1"/>
</dbReference>
<dbReference type="FunFam" id="1.10.3660.10:FF:000007">
    <property type="entry name" value="Prephenate dehydrogenase"/>
    <property type="match status" value="1"/>
</dbReference>
<dbReference type="InterPro" id="IPR054480">
    <property type="entry name" value="AHAS_small-like_ACT"/>
</dbReference>
<dbReference type="NCBIfam" id="NF005104">
    <property type="entry name" value="PRK06545.1-1"/>
    <property type="match status" value="1"/>
</dbReference>